<keyword evidence="1" id="KW-0175">Coiled coil</keyword>
<dbReference type="RefSeq" id="WP_345713974.1">
    <property type="nucleotide sequence ID" value="NZ_BAABIL010000684.1"/>
</dbReference>
<feature type="coiled-coil region" evidence="1">
    <location>
        <begin position="115"/>
        <end position="142"/>
    </location>
</feature>
<dbReference type="Pfam" id="PF03551">
    <property type="entry name" value="PadR"/>
    <property type="match status" value="1"/>
</dbReference>
<feature type="domain" description="Transcription regulator PadR C-terminal" evidence="3">
    <location>
        <begin position="93"/>
        <end position="175"/>
    </location>
</feature>
<comment type="caution">
    <text evidence="4">The sequence shown here is derived from an EMBL/GenBank/DDBJ whole genome shotgun (WGS) entry which is preliminary data.</text>
</comment>
<reference evidence="5" key="1">
    <citation type="journal article" date="2019" name="Int. J. Syst. Evol. Microbiol.">
        <title>The Global Catalogue of Microorganisms (GCM) 10K type strain sequencing project: providing services to taxonomists for standard genome sequencing and annotation.</title>
        <authorList>
            <consortium name="The Broad Institute Genomics Platform"/>
            <consortium name="The Broad Institute Genome Sequencing Center for Infectious Disease"/>
            <person name="Wu L."/>
            <person name="Ma J."/>
        </authorList>
    </citation>
    <scope>NUCLEOTIDE SEQUENCE [LARGE SCALE GENOMIC DNA]</scope>
    <source>
        <strain evidence="5">JCM 18126</strain>
    </source>
</reference>
<name>A0ABP8VE25_9ACTN</name>
<gene>
    <name evidence="4" type="ORF">GCM10023225_33620</name>
</gene>
<evidence type="ECO:0000313" key="5">
    <source>
        <dbReference type="Proteomes" id="UP001501195"/>
    </source>
</evidence>
<dbReference type="InterPro" id="IPR036388">
    <property type="entry name" value="WH-like_DNA-bd_sf"/>
</dbReference>
<evidence type="ECO:0000259" key="3">
    <source>
        <dbReference type="Pfam" id="PF10400"/>
    </source>
</evidence>
<dbReference type="InterPro" id="IPR036390">
    <property type="entry name" value="WH_DNA-bd_sf"/>
</dbReference>
<dbReference type="Gene3D" id="6.10.140.190">
    <property type="match status" value="1"/>
</dbReference>
<sequence>MARRSQTELAVLGALSVAPATGYGVRAAVRDTLGHFWHESFGQIYPTLAALESAGLVERLEPGAGASPFRITAAGLQRLRELLLQPGDPLPPRDPLLLRLFFGRHVGDDVLRGWLREALAQAEQAQARYDALRAQVEQELTSAPDARYWLLTVTAGQHRARAGAEWAREALQLLERAPAPGPPAPGPPAQT</sequence>
<keyword evidence="5" id="KW-1185">Reference proteome</keyword>
<protein>
    <submittedName>
        <fullName evidence="4">PadR family transcriptional regulator</fullName>
    </submittedName>
</protein>
<evidence type="ECO:0000259" key="2">
    <source>
        <dbReference type="Pfam" id="PF03551"/>
    </source>
</evidence>
<evidence type="ECO:0000313" key="4">
    <source>
        <dbReference type="EMBL" id="GAA4660150.1"/>
    </source>
</evidence>
<dbReference type="PANTHER" id="PTHR43252:SF6">
    <property type="entry name" value="NEGATIVE TRANSCRIPTION REGULATOR PADR"/>
    <property type="match status" value="1"/>
</dbReference>
<accession>A0ABP8VE25</accession>
<dbReference type="Proteomes" id="UP001501195">
    <property type="component" value="Unassembled WGS sequence"/>
</dbReference>
<proteinExistence type="predicted"/>
<dbReference type="Gene3D" id="1.10.10.10">
    <property type="entry name" value="Winged helix-like DNA-binding domain superfamily/Winged helix DNA-binding domain"/>
    <property type="match status" value="1"/>
</dbReference>
<dbReference type="PANTHER" id="PTHR43252">
    <property type="entry name" value="TRANSCRIPTIONAL REGULATOR YQJI"/>
    <property type="match status" value="1"/>
</dbReference>
<dbReference type="EMBL" id="BAABIL010000684">
    <property type="protein sequence ID" value="GAA4660150.1"/>
    <property type="molecule type" value="Genomic_DNA"/>
</dbReference>
<dbReference type="InterPro" id="IPR018309">
    <property type="entry name" value="Tscrpt_reg_PadR_C"/>
</dbReference>
<organism evidence="4 5">
    <name type="scientific">Kineococcus glutinatus</name>
    <dbReference type="NCBI Taxonomy" id="1070872"/>
    <lineage>
        <taxon>Bacteria</taxon>
        <taxon>Bacillati</taxon>
        <taxon>Actinomycetota</taxon>
        <taxon>Actinomycetes</taxon>
        <taxon>Kineosporiales</taxon>
        <taxon>Kineosporiaceae</taxon>
        <taxon>Kineococcus</taxon>
    </lineage>
</organism>
<feature type="domain" description="Transcription regulator PadR N-terminal" evidence="2">
    <location>
        <begin position="11"/>
        <end position="80"/>
    </location>
</feature>
<dbReference type="InterPro" id="IPR005149">
    <property type="entry name" value="Tscrpt_reg_PadR_N"/>
</dbReference>
<evidence type="ECO:0000256" key="1">
    <source>
        <dbReference type="SAM" id="Coils"/>
    </source>
</evidence>
<dbReference type="SUPFAM" id="SSF46785">
    <property type="entry name" value="Winged helix' DNA-binding domain"/>
    <property type="match status" value="1"/>
</dbReference>
<dbReference type="Pfam" id="PF10400">
    <property type="entry name" value="Vir_act_alpha_C"/>
    <property type="match status" value="1"/>
</dbReference>